<dbReference type="PANTHER" id="PTHR46084:SF37">
    <property type="entry name" value="LEUCINE-RICH RECEPTOR-LIKE PROTEIN KINASE-LIKE"/>
    <property type="match status" value="1"/>
</dbReference>
<dbReference type="GO" id="GO:0004672">
    <property type="term" value="F:protein kinase activity"/>
    <property type="evidence" value="ECO:0007669"/>
    <property type="project" value="InterPro"/>
</dbReference>
<evidence type="ECO:0000256" key="4">
    <source>
        <dbReference type="ARBA" id="ARBA00023136"/>
    </source>
</evidence>
<comment type="caution">
    <text evidence="8">The sequence shown here is derived from an EMBL/GenBank/DDBJ whole genome shotgun (WGS) entry which is preliminary data.</text>
</comment>
<dbReference type="InterPro" id="IPR000719">
    <property type="entry name" value="Prot_kinase_dom"/>
</dbReference>
<sequence length="648" mass="73132">MAIASYQERETKACREMAEREAQRERSTLLPPSSEREIFAIPFSPPSSDMRWLLLLLLLSATPESTAVAGTHIRLTLHRLPDPADGSRLDSLRLIVHGDRWRQRVFAGKISRRRRACDNRRGGYRNCVRRAKRVFEGDQSRAIRPISCSSGACRTEMPFTLTACSAQEGPCAYYYETELKGEFSNGREDKLDKHLQHVEPYRMQTLHDVNNARRHLIQDTRNLPAAQVSSAPRRDVAVPSHGSGSFAAVRSSNGVGDRVISQTMDSSTTPVQVGTSEKQDKKSTSGNWAKWIYAVILTATAMILIISMVLIVVFRKRTVMIGPWKTGLSSQLQRAFITGVPKLNRAELEVACEDFSNIIITLPNCTVFKGILSSGVEISVVSTKATSLLEWPERSEKQFTNKIDTLSRINHKNFVNLLGYCHEDDPFMRMMVFEYVPNGTLFEHLHVKEFERLDWNERMRIIMGIAYCLQHMHNLNPPLVHPILHSSSIFMTEDYAAKVADIGIFSEPVGEGKFYEDKRKDNPIPQSAYSENNVYSFGILLLELISGRMPISEEDGLPILHWAADYLKDKKSFTSLVDPTLKSIKENELETICEVVQACIHEDPKSRPTMKEVTLILREALGISPEAAAPRLSPLWWAELEILSVEAS</sequence>
<evidence type="ECO:0000256" key="2">
    <source>
        <dbReference type="ARBA" id="ARBA00022729"/>
    </source>
</evidence>
<dbReference type="OrthoDB" id="291737at2759"/>
<feature type="transmembrane region" description="Helical" evidence="6">
    <location>
        <begin position="291"/>
        <end position="314"/>
    </location>
</feature>
<evidence type="ECO:0000256" key="5">
    <source>
        <dbReference type="ARBA" id="ARBA00046288"/>
    </source>
</evidence>
<evidence type="ECO:0000256" key="1">
    <source>
        <dbReference type="ARBA" id="ARBA00022692"/>
    </source>
</evidence>
<dbReference type="FunFam" id="3.30.200.20:FF:000489">
    <property type="entry name" value="Inactive receptor-like serine/threonine-protein kinase"/>
    <property type="match status" value="1"/>
</dbReference>
<accession>A0A835UM17</accession>
<name>A0A835UM17_VANPL</name>
<dbReference type="PROSITE" id="PS50011">
    <property type="entry name" value="PROTEIN_KINASE_DOM"/>
    <property type="match status" value="1"/>
</dbReference>
<dbReference type="InterPro" id="IPR011009">
    <property type="entry name" value="Kinase-like_dom_sf"/>
</dbReference>
<evidence type="ECO:0000313" key="9">
    <source>
        <dbReference type="Proteomes" id="UP000639772"/>
    </source>
</evidence>
<dbReference type="Gene3D" id="1.10.510.10">
    <property type="entry name" value="Transferase(Phosphotransferase) domain 1"/>
    <property type="match status" value="1"/>
</dbReference>
<evidence type="ECO:0000256" key="6">
    <source>
        <dbReference type="SAM" id="Phobius"/>
    </source>
</evidence>
<feature type="domain" description="Protein kinase" evidence="7">
    <location>
        <begin position="315"/>
        <end position="621"/>
    </location>
</feature>
<dbReference type="Pfam" id="PF07714">
    <property type="entry name" value="PK_Tyr_Ser-Thr"/>
    <property type="match status" value="1"/>
</dbReference>
<dbReference type="PANTHER" id="PTHR46084">
    <property type="entry name" value="PROTEIN MALE DISCOVERER 2"/>
    <property type="match status" value="1"/>
</dbReference>
<evidence type="ECO:0000259" key="7">
    <source>
        <dbReference type="PROSITE" id="PS50011"/>
    </source>
</evidence>
<dbReference type="GO" id="GO:0012505">
    <property type="term" value="C:endomembrane system"/>
    <property type="evidence" value="ECO:0007669"/>
    <property type="project" value="UniProtKB-SubCell"/>
</dbReference>
<evidence type="ECO:0000313" key="8">
    <source>
        <dbReference type="EMBL" id="KAG0465580.1"/>
    </source>
</evidence>
<dbReference type="InterPro" id="IPR001245">
    <property type="entry name" value="Ser-Thr/Tyr_kinase_cat_dom"/>
</dbReference>
<proteinExistence type="predicted"/>
<dbReference type="Gene3D" id="3.30.200.20">
    <property type="entry name" value="Phosphorylase Kinase, domain 1"/>
    <property type="match status" value="1"/>
</dbReference>
<dbReference type="Proteomes" id="UP000639772">
    <property type="component" value="Chromosome 10"/>
</dbReference>
<dbReference type="GO" id="GO:0005524">
    <property type="term" value="F:ATP binding"/>
    <property type="evidence" value="ECO:0007669"/>
    <property type="project" value="InterPro"/>
</dbReference>
<gene>
    <name evidence="8" type="ORF">HPP92_019744</name>
</gene>
<keyword evidence="2" id="KW-0732">Signal</keyword>
<keyword evidence="4 6" id="KW-0472">Membrane</keyword>
<reference evidence="8 9" key="1">
    <citation type="journal article" date="2020" name="Nat. Food">
        <title>A phased Vanilla planifolia genome enables genetic improvement of flavour and production.</title>
        <authorList>
            <person name="Hasing T."/>
            <person name="Tang H."/>
            <person name="Brym M."/>
            <person name="Khazi F."/>
            <person name="Huang T."/>
            <person name="Chambers A.H."/>
        </authorList>
    </citation>
    <scope>NUCLEOTIDE SEQUENCE [LARGE SCALE GENOMIC DNA]</scope>
    <source>
        <tissue evidence="8">Leaf</tissue>
    </source>
</reference>
<dbReference type="AlphaFoldDB" id="A0A835UM17"/>
<keyword evidence="3 6" id="KW-1133">Transmembrane helix</keyword>
<comment type="subcellular location">
    <subcellularLocation>
        <location evidence="5">Endomembrane system</location>
        <topology evidence="5">Single-pass type I membrane protein</topology>
    </subcellularLocation>
</comment>
<organism evidence="8 9">
    <name type="scientific">Vanilla planifolia</name>
    <name type="common">Vanilla</name>
    <dbReference type="NCBI Taxonomy" id="51239"/>
    <lineage>
        <taxon>Eukaryota</taxon>
        <taxon>Viridiplantae</taxon>
        <taxon>Streptophyta</taxon>
        <taxon>Embryophyta</taxon>
        <taxon>Tracheophyta</taxon>
        <taxon>Spermatophyta</taxon>
        <taxon>Magnoliopsida</taxon>
        <taxon>Liliopsida</taxon>
        <taxon>Asparagales</taxon>
        <taxon>Orchidaceae</taxon>
        <taxon>Vanilloideae</taxon>
        <taxon>Vanilleae</taxon>
        <taxon>Vanilla</taxon>
    </lineage>
</organism>
<protein>
    <recommendedName>
        <fullName evidence="7">Protein kinase domain-containing protein</fullName>
    </recommendedName>
</protein>
<dbReference type="SUPFAM" id="SSF56112">
    <property type="entry name" value="Protein kinase-like (PK-like)"/>
    <property type="match status" value="1"/>
</dbReference>
<keyword evidence="1 6" id="KW-0812">Transmembrane</keyword>
<dbReference type="EMBL" id="JADCNM010000010">
    <property type="protein sequence ID" value="KAG0465580.1"/>
    <property type="molecule type" value="Genomic_DNA"/>
</dbReference>
<evidence type="ECO:0000256" key="3">
    <source>
        <dbReference type="ARBA" id="ARBA00022989"/>
    </source>
</evidence>